<feature type="region of interest" description="Disordered" evidence="2">
    <location>
        <begin position="63"/>
        <end position="85"/>
    </location>
</feature>
<dbReference type="Pfam" id="PF11798">
    <property type="entry name" value="IMS_HHH"/>
    <property type="match status" value="1"/>
</dbReference>
<evidence type="ECO:0000256" key="2">
    <source>
        <dbReference type="SAM" id="MobiDB-lite"/>
    </source>
</evidence>
<organism evidence="3 4">
    <name type="scientific">Dendrobium chrysotoxum</name>
    <name type="common">Orchid</name>
    <dbReference type="NCBI Taxonomy" id="161865"/>
    <lineage>
        <taxon>Eukaryota</taxon>
        <taxon>Viridiplantae</taxon>
        <taxon>Streptophyta</taxon>
        <taxon>Embryophyta</taxon>
        <taxon>Tracheophyta</taxon>
        <taxon>Spermatophyta</taxon>
        <taxon>Magnoliopsida</taxon>
        <taxon>Liliopsida</taxon>
        <taxon>Asparagales</taxon>
        <taxon>Orchidaceae</taxon>
        <taxon>Epidendroideae</taxon>
        <taxon>Malaxideae</taxon>
        <taxon>Dendrobiinae</taxon>
        <taxon>Dendrobium</taxon>
    </lineage>
</organism>
<gene>
    <name evidence="3" type="ORF">IEQ34_023192</name>
</gene>
<evidence type="ECO:0000313" key="3">
    <source>
        <dbReference type="EMBL" id="KAH0447969.1"/>
    </source>
</evidence>
<proteinExistence type="inferred from homology"/>
<dbReference type="InterPro" id="IPR024728">
    <property type="entry name" value="PolY_HhH_motif"/>
</dbReference>
<evidence type="ECO:0000256" key="1">
    <source>
        <dbReference type="ARBA" id="ARBA00010945"/>
    </source>
</evidence>
<dbReference type="SUPFAM" id="SSF56672">
    <property type="entry name" value="DNA/RNA polymerases"/>
    <property type="match status" value="1"/>
</dbReference>
<evidence type="ECO:0008006" key="5">
    <source>
        <dbReference type="Google" id="ProtNLM"/>
    </source>
</evidence>
<reference evidence="3 4" key="1">
    <citation type="journal article" date="2021" name="Hortic Res">
        <title>Chromosome-scale assembly of the Dendrobium chrysotoxum genome enhances the understanding of orchid evolution.</title>
        <authorList>
            <person name="Zhang Y."/>
            <person name="Zhang G.Q."/>
            <person name="Zhang D."/>
            <person name="Liu X.D."/>
            <person name="Xu X.Y."/>
            <person name="Sun W.H."/>
            <person name="Yu X."/>
            <person name="Zhu X."/>
            <person name="Wang Z.W."/>
            <person name="Zhao X."/>
            <person name="Zhong W.Y."/>
            <person name="Chen H."/>
            <person name="Yin W.L."/>
            <person name="Huang T."/>
            <person name="Niu S.C."/>
            <person name="Liu Z.J."/>
        </authorList>
    </citation>
    <scope>NUCLEOTIDE SEQUENCE [LARGE SCALE GENOMIC DNA]</scope>
    <source>
        <strain evidence="3">Lindl</strain>
    </source>
</reference>
<dbReference type="GO" id="GO:0042276">
    <property type="term" value="P:error-prone translesion synthesis"/>
    <property type="evidence" value="ECO:0007669"/>
    <property type="project" value="TreeGrafter"/>
</dbReference>
<dbReference type="Proteomes" id="UP000775213">
    <property type="component" value="Unassembled WGS sequence"/>
</dbReference>
<dbReference type="GO" id="GO:0003887">
    <property type="term" value="F:DNA-directed DNA polymerase activity"/>
    <property type="evidence" value="ECO:0007669"/>
    <property type="project" value="TreeGrafter"/>
</dbReference>
<evidence type="ECO:0000313" key="4">
    <source>
        <dbReference type="Proteomes" id="UP000775213"/>
    </source>
</evidence>
<dbReference type="InterPro" id="IPR050116">
    <property type="entry name" value="DNA_polymerase-Y"/>
</dbReference>
<comment type="caution">
    <text evidence="3">The sequence shown here is derived from an EMBL/GenBank/DDBJ whole genome shotgun (WGS) entry which is preliminary data.</text>
</comment>
<dbReference type="PANTHER" id="PTHR11076">
    <property type="entry name" value="DNA REPAIR POLYMERASE UMUC / TRANSFERASE FAMILY MEMBER"/>
    <property type="match status" value="1"/>
</dbReference>
<dbReference type="InterPro" id="IPR043502">
    <property type="entry name" value="DNA/RNA_pol_sf"/>
</dbReference>
<comment type="similarity">
    <text evidence="1">Belongs to the DNA polymerase type-Y family.</text>
</comment>
<dbReference type="AlphaFoldDB" id="A0AAV7FVT7"/>
<dbReference type="PANTHER" id="PTHR11076:SF33">
    <property type="entry name" value="DNA POLYMERASE KAPPA"/>
    <property type="match status" value="1"/>
</dbReference>
<dbReference type="Gene3D" id="1.10.150.810">
    <property type="match status" value="1"/>
</dbReference>
<protein>
    <recommendedName>
        <fullName evidence="5">Ribosomal protein S13</fullName>
    </recommendedName>
</protein>
<dbReference type="GO" id="GO:0005634">
    <property type="term" value="C:nucleus"/>
    <property type="evidence" value="ECO:0007669"/>
    <property type="project" value="TreeGrafter"/>
</dbReference>
<accession>A0AAV7FVT7</accession>
<sequence length="85" mass="9409">MHDLPCRKIPGIGRVTERILASLGVLTCGDVAKSRVMLSLTLGDIDWLLKAYLGIHSNVVEPSKRGERKSVGREHTFRPTKDPQS</sequence>
<name>A0AAV7FVT7_DENCH</name>
<dbReference type="EMBL" id="JAGFBR010000033">
    <property type="protein sequence ID" value="KAH0447969.1"/>
    <property type="molecule type" value="Genomic_DNA"/>
</dbReference>
<keyword evidence="4" id="KW-1185">Reference proteome</keyword>